<evidence type="ECO:0000313" key="1">
    <source>
        <dbReference type="EMBL" id="RCN37803.1"/>
    </source>
</evidence>
<gene>
    <name evidence="1" type="ORF">ANCCAN_16280</name>
</gene>
<dbReference type="EMBL" id="JOJR01000441">
    <property type="protein sequence ID" value="RCN37803.1"/>
    <property type="molecule type" value="Genomic_DNA"/>
</dbReference>
<dbReference type="Pfam" id="PF21556">
    <property type="entry name" value="AceES-2"/>
    <property type="match status" value="1"/>
</dbReference>
<accession>A0A368G009</accession>
<name>A0A368G009_ANCCA</name>
<dbReference type="Proteomes" id="UP000252519">
    <property type="component" value="Unassembled WGS sequence"/>
</dbReference>
<dbReference type="Gene3D" id="2.40.50.780">
    <property type="match status" value="1"/>
</dbReference>
<sequence length="90" mass="10672">MELYQKKGNESIDLSVYKLRYGHFYKAKDGEAYASSSVHTYLVVDQECYIKEGEVYVMGCPKYSECHRGFLRLRDQLKDEEKRILKEINH</sequence>
<reference evidence="1 2" key="1">
    <citation type="submission" date="2014-10" db="EMBL/GenBank/DDBJ databases">
        <title>Draft genome of the hookworm Ancylostoma caninum.</title>
        <authorList>
            <person name="Mitreva M."/>
        </authorList>
    </citation>
    <scope>NUCLEOTIDE SEQUENCE [LARGE SCALE GENOMIC DNA]</scope>
    <source>
        <strain evidence="1 2">Baltimore</strain>
    </source>
</reference>
<comment type="caution">
    <text evidence="1">The sequence shown here is derived from an EMBL/GenBank/DDBJ whole genome shotgun (WGS) entry which is preliminary data.</text>
</comment>
<evidence type="ECO:0000313" key="2">
    <source>
        <dbReference type="Proteomes" id="UP000252519"/>
    </source>
</evidence>
<organism evidence="1 2">
    <name type="scientific">Ancylostoma caninum</name>
    <name type="common">Dog hookworm</name>
    <dbReference type="NCBI Taxonomy" id="29170"/>
    <lineage>
        <taxon>Eukaryota</taxon>
        <taxon>Metazoa</taxon>
        <taxon>Ecdysozoa</taxon>
        <taxon>Nematoda</taxon>
        <taxon>Chromadorea</taxon>
        <taxon>Rhabditida</taxon>
        <taxon>Rhabditina</taxon>
        <taxon>Rhabditomorpha</taxon>
        <taxon>Strongyloidea</taxon>
        <taxon>Ancylostomatidae</taxon>
        <taxon>Ancylostomatinae</taxon>
        <taxon>Ancylostoma</taxon>
    </lineage>
</organism>
<protein>
    <submittedName>
        <fullName evidence="1">Uncharacterized protein</fullName>
    </submittedName>
</protein>
<dbReference type="AlphaFoldDB" id="A0A368G009"/>
<dbReference type="InterPro" id="IPR049084">
    <property type="entry name" value="AceES-2"/>
</dbReference>
<keyword evidence="2" id="KW-1185">Reference proteome</keyword>
<proteinExistence type="predicted"/>